<dbReference type="InterPro" id="IPR036881">
    <property type="entry name" value="Glyco_hydro_3_C_sf"/>
</dbReference>
<dbReference type="Gene3D" id="3.40.50.1700">
    <property type="entry name" value="Glycoside hydrolase family 3 C-terminal domain"/>
    <property type="match status" value="1"/>
</dbReference>
<dbReference type="InterPro" id="IPR050288">
    <property type="entry name" value="Cellulose_deg_GH3"/>
</dbReference>
<keyword evidence="3" id="KW-1133">Transmembrane helix</keyword>
<dbReference type="PRINTS" id="PR00133">
    <property type="entry name" value="GLHYDRLASE3"/>
</dbReference>
<dbReference type="PANTHER" id="PTHR42715:SF10">
    <property type="entry name" value="BETA-GLUCOSIDASE"/>
    <property type="match status" value="1"/>
</dbReference>
<protein>
    <submittedName>
        <fullName evidence="5">Glycoside hydrolase family 3 C-terminal domain-containing protein</fullName>
    </submittedName>
</protein>
<dbReference type="InterPro" id="IPR013783">
    <property type="entry name" value="Ig-like_fold"/>
</dbReference>
<evidence type="ECO:0000313" key="6">
    <source>
        <dbReference type="Proteomes" id="UP000824249"/>
    </source>
</evidence>
<dbReference type="Gene3D" id="3.20.20.300">
    <property type="entry name" value="Glycoside hydrolase, family 3, N-terminal domain"/>
    <property type="match status" value="1"/>
</dbReference>
<proteinExistence type="inferred from homology"/>
<dbReference type="InterPro" id="IPR026891">
    <property type="entry name" value="Fn3-like"/>
</dbReference>
<dbReference type="SUPFAM" id="SSF51445">
    <property type="entry name" value="(Trans)glycosidases"/>
    <property type="match status" value="1"/>
</dbReference>
<dbReference type="Proteomes" id="UP000824249">
    <property type="component" value="Unassembled WGS sequence"/>
</dbReference>
<dbReference type="SMART" id="SM01217">
    <property type="entry name" value="Fn3_like"/>
    <property type="match status" value="1"/>
</dbReference>
<reference evidence="5" key="2">
    <citation type="submission" date="2021-04" db="EMBL/GenBank/DDBJ databases">
        <authorList>
            <person name="Gilroy R."/>
        </authorList>
    </citation>
    <scope>NUCLEOTIDE SEQUENCE</scope>
    <source>
        <strain evidence="5">26628</strain>
    </source>
</reference>
<dbReference type="InterPro" id="IPR036962">
    <property type="entry name" value="Glyco_hydro_3_N_sf"/>
</dbReference>
<sequence length="998" mass="110166">MSETVLFEVFRMALGSRKTETFGGGQFYVSDYEDKEDALEKANALNERINEEGITLLKNEGNALPLAEGAKVSVFGKNSVNLAYGGSGSGAFTVTEDTPTLYQSLKDAGFEYNTVMYDFYKNNGQSGDGRPASPTMDNARDTIPGFKTGETPLDRYTQAVKDSYADYNDAALVVITRIGGESFDLPRTMQNSDGSPIDGALDANDHYLELDKNEQDMLVEACNNFDKVIIIINSSTSMELGFLDGADDHDETLVDGMNGIADKIDACVWIGGPGYSGINALGRVLNGSVNPSGKTVDTYRRDFTQDPTHLNFSDYLVSRGNLYLVSDGNQPSVAEHYVDYEEGIYVGYRYYETRGFTDGEEWYNDQVVFPYGYGLSYTTFDWEVTEMSFEDGADLSWDADEDMQFSVTVSVTNTGDVAGKDVVQVYMTAPYTAGGIEKAHVALVGFAKTELIEPGDTKEVTVTFNGYDFASYDYSDANANGFKGYELDAGEYEVKVMRNAHEMEGSRTFELSEGVQYAKDPVTDYDVVNRYDDVSNSEYGMESVLSRSDWEGTWPKNEVLAGSDTERTITSDVMNNVIKSTATNNPIVSDTTVQMPTVAEVSAPTGTMQIYDLVQMKEGVDPDAEELSAEDYLRDELGTTIVDYDDERWDAYLDLLTANEMMSFTMNGAFQTQALNSIGLMSSLESDGPVGFVYFMAQIESENPVYQTCSYASECVIAATWNTELAYQMGLSIGNEGILGDQRGLGRPYSGWYAPAVNIHRSPFGGRNFEYYSEDPLMSGKLAAEVIQGARSKGVICFVKHFAVNEQETNRSGVCTWLTEQSLREIYLKPFEMAVKEGGTMGMMSSFNRIGTTWTGGDYRLLTEILRNEWGFQGIVITDFNTEPFMDTKQMAYAGGDLNLATTPHAWEPTTAADYTVLRTSVKNILYALTRSNAMNGHGEGAYYLTYYAWWEVALFFGGIGLIVVLAAWGFFVIWSVVKQVKREEGEAASAGASGRKE</sequence>
<keyword evidence="3" id="KW-0472">Membrane</keyword>
<comment type="similarity">
    <text evidence="1">Belongs to the glycosyl hydrolase 3 family.</text>
</comment>
<dbReference type="GO" id="GO:0005975">
    <property type="term" value="P:carbohydrate metabolic process"/>
    <property type="evidence" value="ECO:0007669"/>
    <property type="project" value="InterPro"/>
</dbReference>
<dbReference type="Pfam" id="PF01915">
    <property type="entry name" value="Glyco_hydro_3_C"/>
    <property type="match status" value="1"/>
</dbReference>
<dbReference type="InterPro" id="IPR017853">
    <property type="entry name" value="GH"/>
</dbReference>
<evidence type="ECO:0000256" key="2">
    <source>
        <dbReference type="ARBA" id="ARBA00022801"/>
    </source>
</evidence>
<keyword evidence="2 5" id="KW-0378">Hydrolase</keyword>
<evidence type="ECO:0000259" key="4">
    <source>
        <dbReference type="SMART" id="SM01217"/>
    </source>
</evidence>
<reference evidence="5" key="1">
    <citation type="journal article" date="2021" name="PeerJ">
        <title>Extensive microbial diversity within the chicken gut microbiome revealed by metagenomics and culture.</title>
        <authorList>
            <person name="Gilroy R."/>
            <person name="Ravi A."/>
            <person name="Getino M."/>
            <person name="Pursley I."/>
            <person name="Horton D.L."/>
            <person name="Alikhan N.F."/>
            <person name="Baker D."/>
            <person name="Gharbi K."/>
            <person name="Hall N."/>
            <person name="Watson M."/>
            <person name="Adriaenssens E.M."/>
            <person name="Foster-Nyarko E."/>
            <person name="Jarju S."/>
            <person name="Secka A."/>
            <person name="Antonio M."/>
            <person name="Oren A."/>
            <person name="Chaudhuri R.R."/>
            <person name="La Ragione R."/>
            <person name="Hildebrand F."/>
            <person name="Pallen M.J."/>
        </authorList>
    </citation>
    <scope>NUCLEOTIDE SEQUENCE</scope>
    <source>
        <strain evidence="5">26628</strain>
    </source>
</reference>
<feature type="domain" description="Fibronectin type III-like" evidence="4">
    <location>
        <begin position="421"/>
        <end position="500"/>
    </location>
</feature>
<dbReference type="SUPFAM" id="SSF52279">
    <property type="entry name" value="Beta-D-glucan exohydrolase, C-terminal domain"/>
    <property type="match status" value="1"/>
</dbReference>
<gene>
    <name evidence="5" type="ORF">H9737_01495</name>
</gene>
<evidence type="ECO:0000256" key="1">
    <source>
        <dbReference type="ARBA" id="ARBA00005336"/>
    </source>
</evidence>
<feature type="transmembrane region" description="Helical" evidence="3">
    <location>
        <begin position="948"/>
        <end position="975"/>
    </location>
</feature>
<comment type="caution">
    <text evidence="5">The sequence shown here is derived from an EMBL/GenBank/DDBJ whole genome shotgun (WGS) entry which is preliminary data.</text>
</comment>
<dbReference type="InterPro" id="IPR002772">
    <property type="entry name" value="Glyco_hydro_3_C"/>
</dbReference>
<organism evidence="5 6">
    <name type="scientific">Candidatus Borkfalkia faecigallinarum</name>
    <dbReference type="NCBI Taxonomy" id="2838509"/>
    <lineage>
        <taxon>Bacteria</taxon>
        <taxon>Bacillati</taxon>
        <taxon>Bacillota</taxon>
        <taxon>Clostridia</taxon>
        <taxon>Christensenellales</taxon>
        <taxon>Christensenellaceae</taxon>
        <taxon>Candidatus Borkfalkia</taxon>
    </lineage>
</organism>
<evidence type="ECO:0000256" key="3">
    <source>
        <dbReference type="SAM" id="Phobius"/>
    </source>
</evidence>
<accession>A0A9D1VTK4</accession>
<dbReference type="Pfam" id="PF14310">
    <property type="entry name" value="Fn3-like"/>
    <property type="match status" value="1"/>
</dbReference>
<dbReference type="PANTHER" id="PTHR42715">
    <property type="entry name" value="BETA-GLUCOSIDASE"/>
    <property type="match status" value="1"/>
</dbReference>
<dbReference type="EMBL" id="DXFD01000022">
    <property type="protein sequence ID" value="HIX46350.1"/>
    <property type="molecule type" value="Genomic_DNA"/>
</dbReference>
<dbReference type="Gene3D" id="2.60.40.10">
    <property type="entry name" value="Immunoglobulins"/>
    <property type="match status" value="1"/>
</dbReference>
<dbReference type="AlphaFoldDB" id="A0A9D1VTK4"/>
<dbReference type="Pfam" id="PF00933">
    <property type="entry name" value="Glyco_hydro_3"/>
    <property type="match status" value="1"/>
</dbReference>
<keyword evidence="3" id="KW-0812">Transmembrane</keyword>
<dbReference type="GO" id="GO:0004553">
    <property type="term" value="F:hydrolase activity, hydrolyzing O-glycosyl compounds"/>
    <property type="evidence" value="ECO:0007669"/>
    <property type="project" value="InterPro"/>
</dbReference>
<evidence type="ECO:0000313" key="5">
    <source>
        <dbReference type="EMBL" id="HIX46350.1"/>
    </source>
</evidence>
<dbReference type="InterPro" id="IPR001764">
    <property type="entry name" value="Glyco_hydro_3_N"/>
</dbReference>
<name>A0A9D1VTK4_9FIRM</name>